<evidence type="ECO:0000256" key="2">
    <source>
        <dbReference type="PROSITE-ProRule" id="PRU01002"/>
    </source>
</evidence>
<feature type="compositionally biased region" description="Basic and acidic residues" evidence="3">
    <location>
        <begin position="31"/>
        <end position="45"/>
    </location>
</feature>
<keyword evidence="1" id="KW-0539">Nucleus</keyword>
<organism evidence="5 6">
    <name type="scientific">Lolium multiflorum</name>
    <name type="common">Italian ryegrass</name>
    <name type="synonym">Lolium perenne subsp. multiflorum</name>
    <dbReference type="NCBI Taxonomy" id="4521"/>
    <lineage>
        <taxon>Eukaryota</taxon>
        <taxon>Viridiplantae</taxon>
        <taxon>Streptophyta</taxon>
        <taxon>Embryophyta</taxon>
        <taxon>Tracheophyta</taxon>
        <taxon>Spermatophyta</taxon>
        <taxon>Magnoliopsida</taxon>
        <taxon>Liliopsida</taxon>
        <taxon>Poales</taxon>
        <taxon>Poaceae</taxon>
        <taxon>BOP clade</taxon>
        <taxon>Pooideae</taxon>
        <taxon>Poodae</taxon>
        <taxon>Poeae</taxon>
        <taxon>Poeae Chloroplast Group 2 (Poeae type)</taxon>
        <taxon>Loliodinae</taxon>
        <taxon>Loliinae</taxon>
        <taxon>Lolium</taxon>
    </lineage>
</organism>
<evidence type="ECO:0000259" key="4">
    <source>
        <dbReference type="PROSITE" id="PS51667"/>
    </source>
</evidence>
<feature type="region of interest" description="Disordered" evidence="3">
    <location>
        <begin position="122"/>
        <end position="184"/>
    </location>
</feature>
<dbReference type="AlphaFoldDB" id="A0AAD8TYY5"/>
<dbReference type="Pfam" id="PF08879">
    <property type="entry name" value="WRC"/>
    <property type="match status" value="1"/>
</dbReference>
<dbReference type="Proteomes" id="UP001231189">
    <property type="component" value="Unassembled WGS sequence"/>
</dbReference>
<accession>A0AAD8TYY5</accession>
<protein>
    <recommendedName>
        <fullName evidence="4">WRC domain-containing protein</fullName>
    </recommendedName>
</protein>
<dbReference type="EMBL" id="JAUUTY010000001">
    <property type="protein sequence ID" value="KAK1694644.1"/>
    <property type="molecule type" value="Genomic_DNA"/>
</dbReference>
<gene>
    <name evidence="5" type="ORF">QYE76_011341</name>
</gene>
<sequence length="184" mass="19889">MRIRKRTPARAASPGPTRHRAESPPPPPQQLKERPHEKEVEEDKASLPVVGVGEEEDMVPAASERSATGVQKQKPDSEPATQGASTAALPARCTRNDGKRWRCKNEAVPGYMLCDGHMAWSTRRRRRPRASNKNRSGRVKHEAAMEASNLPCDGGGDEFSYYGGGGFQPGSPKRARNGGAGPAP</sequence>
<evidence type="ECO:0000313" key="5">
    <source>
        <dbReference type="EMBL" id="KAK1694644.1"/>
    </source>
</evidence>
<name>A0AAD8TYY5_LOLMU</name>
<dbReference type="PROSITE" id="PS51667">
    <property type="entry name" value="WRC"/>
    <property type="match status" value="1"/>
</dbReference>
<feature type="compositionally biased region" description="Basic residues" evidence="3">
    <location>
        <begin position="122"/>
        <end position="138"/>
    </location>
</feature>
<evidence type="ECO:0000313" key="6">
    <source>
        <dbReference type="Proteomes" id="UP001231189"/>
    </source>
</evidence>
<comment type="caution">
    <text evidence="2">Lacks conserved residue(s) required for the propagation of feature annotation.</text>
</comment>
<feature type="domain" description="WRC" evidence="4">
    <location>
        <begin position="87"/>
        <end position="131"/>
    </location>
</feature>
<dbReference type="InterPro" id="IPR014977">
    <property type="entry name" value="WRC_dom"/>
</dbReference>
<comment type="caution">
    <text evidence="5">The sequence shown here is derived from an EMBL/GenBank/DDBJ whole genome shotgun (WGS) entry which is preliminary data.</text>
</comment>
<keyword evidence="6" id="KW-1185">Reference proteome</keyword>
<evidence type="ECO:0000256" key="3">
    <source>
        <dbReference type="SAM" id="MobiDB-lite"/>
    </source>
</evidence>
<evidence type="ECO:0000256" key="1">
    <source>
        <dbReference type="ARBA" id="ARBA00023242"/>
    </source>
</evidence>
<proteinExistence type="predicted"/>
<reference evidence="5" key="1">
    <citation type="submission" date="2023-07" db="EMBL/GenBank/DDBJ databases">
        <title>A chromosome-level genome assembly of Lolium multiflorum.</title>
        <authorList>
            <person name="Chen Y."/>
            <person name="Copetti D."/>
            <person name="Kolliker R."/>
            <person name="Studer B."/>
        </authorList>
    </citation>
    <scope>NUCLEOTIDE SEQUENCE</scope>
    <source>
        <strain evidence="5">02402/16</strain>
        <tissue evidence="5">Leaf</tissue>
    </source>
</reference>
<feature type="region of interest" description="Disordered" evidence="3">
    <location>
        <begin position="1"/>
        <end position="98"/>
    </location>
</feature>